<feature type="coiled-coil region" evidence="1">
    <location>
        <begin position="2461"/>
        <end position="2488"/>
    </location>
</feature>
<feature type="coiled-coil region" evidence="1">
    <location>
        <begin position="1598"/>
        <end position="1698"/>
    </location>
</feature>
<proteinExistence type="predicted"/>
<name>A0A6P8E166_PUNGR</name>
<feature type="coiled-coil region" evidence="1">
    <location>
        <begin position="994"/>
        <end position="1021"/>
    </location>
</feature>
<feature type="coiled-coil region" evidence="1">
    <location>
        <begin position="481"/>
        <end position="732"/>
    </location>
</feature>
<feature type="coiled-coil region" evidence="1">
    <location>
        <begin position="2339"/>
        <end position="2432"/>
    </location>
</feature>
<feature type="coiled-coil region" evidence="1">
    <location>
        <begin position="2286"/>
        <end position="2313"/>
    </location>
</feature>
<reference evidence="5" key="2">
    <citation type="submission" date="2025-08" db="UniProtKB">
        <authorList>
            <consortium name="RefSeq"/>
        </authorList>
    </citation>
    <scope>IDENTIFICATION</scope>
    <source>
        <tissue evidence="5">Leaf</tissue>
    </source>
</reference>
<dbReference type="OrthoDB" id="649641at2759"/>
<evidence type="ECO:0000256" key="3">
    <source>
        <dbReference type="SAM" id="Phobius"/>
    </source>
</evidence>
<evidence type="ECO:0000313" key="5">
    <source>
        <dbReference type="RefSeq" id="XP_031401385.1"/>
    </source>
</evidence>
<dbReference type="PANTHER" id="PTHR43939">
    <property type="entry name" value="COILED-COIL DOMAIN-CONTAINING PROTEIN 158"/>
    <property type="match status" value="1"/>
</dbReference>
<feature type="transmembrane region" description="Helical" evidence="3">
    <location>
        <begin position="2709"/>
        <end position="2729"/>
    </location>
</feature>
<feature type="coiled-coil region" evidence="1">
    <location>
        <begin position="1942"/>
        <end position="2004"/>
    </location>
</feature>
<keyword evidence="4" id="KW-1185">Reference proteome</keyword>
<feature type="compositionally biased region" description="Low complexity" evidence="2">
    <location>
        <begin position="69"/>
        <end position="98"/>
    </location>
</feature>
<gene>
    <name evidence="5" type="primary">LOC116211237</name>
</gene>
<dbReference type="RefSeq" id="XP_031401385.1">
    <property type="nucleotide sequence ID" value="XM_031545525.1"/>
</dbReference>
<dbReference type="GeneID" id="116211237"/>
<dbReference type="Gene3D" id="1.10.287.1490">
    <property type="match status" value="1"/>
</dbReference>
<protein>
    <submittedName>
        <fullName evidence="5">Centrosome-associated protein CEP250 isoform X1</fullName>
    </submittedName>
</protein>
<feature type="compositionally biased region" description="Low complexity" evidence="2">
    <location>
        <begin position="154"/>
        <end position="168"/>
    </location>
</feature>
<keyword evidence="3" id="KW-1133">Transmembrane helix</keyword>
<keyword evidence="1" id="KW-0175">Coiled coil</keyword>
<feature type="region of interest" description="Disordered" evidence="2">
    <location>
        <begin position="1"/>
        <end position="183"/>
    </location>
</feature>
<sequence length="2730" mass="306123">MEKNKNRTDLLAAGRKKLQQFRQKKDGKGETSQGKSTKKPSKSEQLESNAVDAASKPQDIDVEAASQCVDPAVIPASSSVPPASDNSVVSEVPSVSSEIRTVAGPSSRDLDADKPISSAGQVEGESTSVGTVDGEFSSTEVPEVLDSEEKLPLISIPPSASSVAPASIDDTPGETAAADSMESTEDEESLLSHEYILVGSLKNAKGSQVGAMQEADTLGPAQFSGDGELDHGADRRAPVSELAVTSELQCFPKSTSGHVEEARYEMVQAEESSASAVLAHGCDEFSHPSSSVLEADGFSKISHECGDQEREDRTGIENSVFNECSSLNRKCDETDVNVRELKERCQDLGGQGYKGNSCEGHLESESATSTGLTVSQCADSGSISLSQLIDVVKRLGEDDYNLLLASRYFVSDGNAQRNGGAVVPECIHPSVIEQFEEELFLANITTDVLCWQLEENSKFQVGFHSCQQQFVNEISMLHNSVDAFSEKNESLTEELVLLKSELQAVISGRDDLQNQLHAKKLEAEELHERVHGLQTALEDLQQNFLSQSIELADCKSALAALQMENHKLSRDVASVTEEWNIQEEEKKNMSHVNEKLSIELAEYQNMVASFRGQLSILDDALSSATDRGNKLEEEKEGLVHENERLYTTSADSKRLLEVLQIEKDNFSESLGAVSRELEKTKEEREFFGRECERLSSELLLIKEQFSSEKEGRMRSEDELKEKIISLEKLAEENRSLGSTIDMYTAKISDLNNKQFQADSFAGDAVNQFQNFDEALINQVYGATFPVAESVLSQQTMWPPVELVGQQISAASSAFEALRGHSLELDKMLQKLEKAIEGMHSNSTYPNKSDEGTGPGISKLIQAFESKGHLSEQNQETESLMEDQSHVDPYMSSREQIRNLKMMAKQLGLDVEHATLLFSRELKHRRTTDVKVEQLGAQSEIFKEHADSIHALSIELGVLYEVIKQQLYDSEIKKTQLETVCEELKLQDIPLRAENNQLILKLKDYESKVSNLQNQLHDLQHTSGDIESFLVGQLETLQREAAESAVISQLRWTAVASEVFESVQKLEAYTSLISARTFHDVDLGRYVASSISAAIKVIEDLQEKLKCVDKDQKAFDDLYQEVNEKLLISQGKSDLAISRLHSIYDKLRELVLSSSGSMEQYAVQTEEKEVSDTLDDSNYDSLLERLRSILGERQQIGSEVIALQSKLSARMQDIQELEARCIDMDSIHRLITAVGGVLELEAAECNLSERPLRLLESLIHALFKKCAEANKHIGLSSDDMEYNRVQLTELQEKLNQSSSLNLQHEGEILILRESLTQAEEALVAARAELKEKAVELEQSEQRVSSIREKLSIAVAKGKGLVVQRDHLKQKLAETSGELEKCLKELELKEARVHEVEAKLVSYSEAGERVEALESELSYIRNSATALRESFLLKDSLLQRIEEILEDLDLPEHFHFKDIIEKVDWLARSVTGNALPPADLDQKSSVGGSYSDTGFAVMDAWREDMQPSLNPSDDLRRKYDELQGKFYGLAEQNEMLEQSLMERNNLVQRWEGLLDRINVPMHVRSVEPEEKIEWLANALSQAHHDRVSLEQKIDEIETYCNSLTSDLEDSHHRISNLQNEIDVLVRERVDLSQRLEMLTQNNEELSGKVHHFEVEKDNLLSERSQLHEELARKVEKKENAQRIEQEIRKLQDMVSEVLLDQVTEDFCSGGSNIEILAVLLKKLIEKYAAVSSDPLVSDGDVPVNRNADAAGPKLRTRETMDTEEQNQGIVVLKNKVEDALGELMQVKEQRDEFLEKNNSLIDLVGALERKRDDLQSLLDMEEQKCASVKEKLNVAVRKGKSLVQQRDVLKNTIEDLNTEVDRLKSEVNRREDALARYEQRIQELSSYPQRVGALESEISYLKNQLTEAERYWQDKEHMMGLILRTLADIDVGVQVDSSDPVEKLKQIKKMCSDLRVAAVSLEQESKKSRRAAELLLAELNEVQERNDGLQEQIAEAASEITRLSEEKDAAIFQLNDLSCYQSEEKRSIFSELTKLKSAVGLLRKVFSDFESSMTDVLSRDREILKMVETAIGSSLQQNEASDDGIRLTISSIFGALDLHKFHQENFPFAYPEADSKMLEQLDGNLLEDCSFVGNHLQDFFLGFGVLKESLKKHLAQLQEQATSLSEKLSVVCHEIVSRKESSEVTEKDIKHLISAHKEKDMAIVSLRRNMALLYEACSISLMEIENSNAALTGNSLSIEDRGVNRNATIFTSEGFSSNDHAHLSSEESVSSFADRMISAAKSLAYAKADIMEITLKELKNRVADLQKELQEKDIQKDRICMELVGQIKVAEATATGYSLDLQSTKALVLDLEKQVMAAEEQRSLLEEKVRRMQDGEVAAQELQERLRLLTKLLASKDQEIEALMQALDEEELQMDDLTKKIEELESVVQQKDLVVKDLEVSRGKALKKLSVTMSKFHELHHFSTSLLAEVEKLQIQMKEKDAEISFLRQEVTRCTNDVLAATQLSNNRDSGELFEFLTWFDSMISRVASYELDYEKTDQVQEYKELLQKRLASVVSELESLRVASENKDALLQAERSKIEELKRNELTLEKSLREKESQLNLLQGSEDSGRASGLTSEIVEIEPAINKRAVSVSTAPQVRSLRKPNNDQLAIAIDMDPGGSTRLEDEDDNKVHGFKSLATSRIVPKFTRGVTDMVDGLWVSCDRALMRQPVLRLGIIIYWAVLHALLATFIV</sequence>
<keyword evidence="3" id="KW-0812">Transmembrane</keyword>
<organism evidence="4 5">
    <name type="scientific">Punica granatum</name>
    <name type="common">Pomegranate</name>
    <dbReference type="NCBI Taxonomy" id="22663"/>
    <lineage>
        <taxon>Eukaryota</taxon>
        <taxon>Viridiplantae</taxon>
        <taxon>Streptophyta</taxon>
        <taxon>Embryophyta</taxon>
        <taxon>Tracheophyta</taxon>
        <taxon>Spermatophyta</taxon>
        <taxon>Magnoliopsida</taxon>
        <taxon>eudicotyledons</taxon>
        <taxon>Gunneridae</taxon>
        <taxon>Pentapetalae</taxon>
        <taxon>rosids</taxon>
        <taxon>malvids</taxon>
        <taxon>Myrtales</taxon>
        <taxon>Lythraceae</taxon>
        <taxon>Punica</taxon>
    </lineage>
</organism>
<keyword evidence="3" id="KW-0472">Membrane</keyword>
<feature type="coiled-coil region" evidence="1">
    <location>
        <begin position="1307"/>
        <end position="1404"/>
    </location>
</feature>
<accession>A0A6P8E166</accession>
<evidence type="ECO:0000313" key="4">
    <source>
        <dbReference type="Proteomes" id="UP000515151"/>
    </source>
</evidence>
<dbReference type="SUPFAM" id="SSF57997">
    <property type="entry name" value="Tropomyosin"/>
    <property type="match status" value="1"/>
</dbReference>
<feature type="coiled-coil region" evidence="1">
    <location>
        <begin position="1767"/>
        <end position="1885"/>
    </location>
</feature>
<dbReference type="PANTHER" id="PTHR43939:SF50">
    <property type="entry name" value="NUCLEOPORIN"/>
    <property type="match status" value="1"/>
</dbReference>
<feature type="compositionally biased region" description="Polar residues" evidence="2">
    <location>
        <begin position="118"/>
        <end position="140"/>
    </location>
</feature>
<reference evidence="4" key="1">
    <citation type="journal article" date="2020" name="Plant Biotechnol. J.">
        <title>The pomegranate (Punica granatum L.) draft genome dissects genetic divergence between soft- and hard-seeded cultivars.</title>
        <authorList>
            <person name="Luo X."/>
            <person name="Li H."/>
            <person name="Wu Z."/>
            <person name="Yao W."/>
            <person name="Zhao P."/>
            <person name="Cao D."/>
            <person name="Yu H."/>
            <person name="Li K."/>
            <person name="Poudel K."/>
            <person name="Zhao D."/>
            <person name="Zhang F."/>
            <person name="Xia X."/>
            <person name="Chen L."/>
            <person name="Wang Q."/>
            <person name="Jing D."/>
            <person name="Cao S."/>
        </authorList>
    </citation>
    <scope>NUCLEOTIDE SEQUENCE [LARGE SCALE GENOMIC DNA]</scope>
    <source>
        <strain evidence="4">cv. Tunisia</strain>
    </source>
</reference>
<feature type="coiled-coil region" evidence="1">
    <location>
        <begin position="2563"/>
        <end position="2597"/>
    </location>
</feature>
<evidence type="ECO:0000256" key="1">
    <source>
        <dbReference type="SAM" id="Coils"/>
    </source>
</evidence>
<evidence type="ECO:0000256" key="2">
    <source>
        <dbReference type="SAM" id="MobiDB-lite"/>
    </source>
</evidence>
<dbReference type="Proteomes" id="UP000515151">
    <property type="component" value="Chromosome 6"/>
</dbReference>